<protein>
    <submittedName>
        <fullName evidence="2">Glycosyltransferase family 4 protein</fullName>
    </submittedName>
</protein>
<dbReference type="AlphaFoldDB" id="A0A554VG12"/>
<feature type="domain" description="Glycosyl transferase family 1" evidence="1">
    <location>
        <begin position="192"/>
        <end position="342"/>
    </location>
</feature>
<sequence length="371" mass="44139">MKILIFTSHQPDARFIKYINFLAKNNKVDLVYFQRKTLPNIDSSIEKSILNKINLGIIPNASQPLKRLIKYILATNGLMRIHKTCYDIVLVNNFDILFLFVFSRFFLKKNKDCKIIADISDLREYVFKSNLKDRMICRFEKWLYINYLDKLIVSSKKYLNYHFNDFFKKDVFVLENKLMHPFVETNTSEIYSKDNKTVIGIVGLLLRKNEYFKLFEIYKEDPKIEIHIYGKGLYQNLVEEYAKKYDNIKYFGPYNAFTDIHKIYKSLDIMYLVYDSNQVSLNNRLALPNKLYECMAFKVPILCSSNTYLEEIVKKNCIGFSVDYRIKSEIEEGVRFLIDNQKEILSNFTLLPKNIYYGKDDYKKLESFLLN</sequence>
<dbReference type="SUPFAM" id="SSF53756">
    <property type="entry name" value="UDP-Glycosyltransferase/glycogen phosphorylase"/>
    <property type="match status" value="1"/>
</dbReference>
<dbReference type="Pfam" id="PF00534">
    <property type="entry name" value="Glycos_transf_1"/>
    <property type="match status" value="1"/>
</dbReference>
<dbReference type="OrthoDB" id="9802525at2"/>
<dbReference type="Proteomes" id="UP000318833">
    <property type="component" value="Unassembled WGS sequence"/>
</dbReference>
<evidence type="ECO:0000313" key="3">
    <source>
        <dbReference type="Proteomes" id="UP000318833"/>
    </source>
</evidence>
<keyword evidence="2" id="KW-0808">Transferase</keyword>
<name>A0A554VG12_9FLAO</name>
<reference evidence="2 3" key="1">
    <citation type="submission" date="2019-07" db="EMBL/GenBank/DDBJ databases">
        <title>The draft genome sequence of Aquimarina algiphila M91.</title>
        <authorList>
            <person name="Meng X."/>
        </authorList>
    </citation>
    <scope>NUCLEOTIDE SEQUENCE [LARGE SCALE GENOMIC DNA]</scope>
    <source>
        <strain evidence="2 3">M91</strain>
    </source>
</reference>
<dbReference type="GO" id="GO:0016757">
    <property type="term" value="F:glycosyltransferase activity"/>
    <property type="evidence" value="ECO:0007669"/>
    <property type="project" value="InterPro"/>
</dbReference>
<evidence type="ECO:0000313" key="2">
    <source>
        <dbReference type="EMBL" id="TSE06264.1"/>
    </source>
</evidence>
<gene>
    <name evidence="2" type="ORF">FOF46_19965</name>
</gene>
<dbReference type="EMBL" id="VLNR01000047">
    <property type="protein sequence ID" value="TSE06264.1"/>
    <property type="molecule type" value="Genomic_DNA"/>
</dbReference>
<organism evidence="2 3">
    <name type="scientific">Aquimarina algiphila</name>
    <dbReference type="NCBI Taxonomy" id="2047982"/>
    <lineage>
        <taxon>Bacteria</taxon>
        <taxon>Pseudomonadati</taxon>
        <taxon>Bacteroidota</taxon>
        <taxon>Flavobacteriia</taxon>
        <taxon>Flavobacteriales</taxon>
        <taxon>Flavobacteriaceae</taxon>
        <taxon>Aquimarina</taxon>
    </lineage>
</organism>
<dbReference type="Gene3D" id="3.40.50.2000">
    <property type="entry name" value="Glycogen Phosphorylase B"/>
    <property type="match status" value="1"/>
</dbReference>
<keyword evidence="3" id="KW-1185">Reference proteome</keyword>
<dbReference type="InterPro" id="IPR001296">
    <property type="entry name" value="Glyco_trans_1"/>
</dbReference>
<dbReference type="RefSeq" id="WP_143917659.1">
    <property type="nucleotide sequence ID" value="NZ_CANMIK010000052.1"/>
</dbReference>
<comment type="caution">
    <text evidence="2">The sequence shown here is derived from an EMBL/GenBank/DDBJ whole genome shotgun (WGS) entry which is preliminary data.</text>
</comment>
<evidence type="ECO:0000259" key="1">
    <source>
        <dbReference type="Pfam" id="PF00534"/>
    </source>
</evidence>
<accession>A0A554VG12</accession>
<proteinExistence type="predicted"/>